<dbReference type="SMART" id="SM00709">
    <property type="entry name" value="Zpr1"/>
    <property type="match status" value="2"/>
</dbReference>
<evidence type="ECO:0000256" key="3">
    <source>
        <dbReference type="ARBA" id="ARBA00022723"/>
    </source>
</evidence>
<dbReference type="InterPro" id="IPR042451">
    <property type="entry name" value="ZPR1_A/B_dom"/>
</dbReference>
<dbReference type="NCBIfam" id="TIGR00310">
    <property type="entry name" value="ZPR1_znf"/>
    <property type="match status" value="2"/>
</dbReference>
<evidence type="ECO:0000256" key="6">
    <source>
        <dbReference type="ARBA" id="ARBA00022833"/>
    </source>
</evidence>
<keyword evidence="6" id="KW-0862">Zinc</keyword>
<organism evidence="10 11">
    <name type="scientific">Porphyra umbilicalis</name>
    <name type="common">Purple laver</name>
    <name type="synonym">Red alga</name>
    <dbReference type="NCBI Taxonomy" id="2786"/>
    <lineage>
        <taxon>Eukaryota</taxon>
        <taxon>Rhodophyta</taxon>
        <taxon>Bangiophyceae</taxon>
        <taxon>Bangiales</taxon>
        <taxon>Bangiaceae</taxon>
        <taxon>Porphyra</taxon>
    </lineage>
</organism>
<dbReference type="EMBL" id="KV918836">
    <property type="protein sequence ID" value="OSX77529.1"/>
    <property type="molecule type" value="Genomic_DNA"/>
</dbReference>
<accession>A0A1X6P9E3</accession>
<keyword evidence="4" id="KW-0677">Repeat</keyword>
<sequence length="575" mass="58660">MAGMAAVADNDGGAAAVLERPLANLSVKGGCETPAGTGDSCTPSEDILTSPTGAEGDAPAPAPADTLFPSLSTAAGDSAPTEVESLCMNCHQQGVTRLLLTSIPFYKDVVLMSFSCPHCHYRSSEVQPGGAIAPQGIDLTLTASAAADLQRSVLLSDTATVAVPELELTVPPASRGRLTTVEGILGDVAEGLTFHQAERREADPTQAAAVDAFLGRLAAARVGVDAFTLNVRDPSGNSHVEAEVPGRRDSRLRTRHFVRTAEESAALGLSAANAVGGEGEPPVGEVEAATGRLPSVAEYAEEGEAAPASDGTAAGTNGAPAALADAPPAGGTAAVLAAATASASDFAHDEVLSFREACPGCGAPGENRMKITHIPHFKEVVIMAFVCGACGYKSTEVKPGGGVEPRGTTTKLHVVRRADLSRDVLKSEAASVEIPELELELAAGTLGGRFTTVEGLLVAVKEQLTTSNPFAMGDSAASATRETFLAWLGRLDDALSADVPNFTLIVDDPTGNSYVQNVYAPDPDPEMTVTSYERSAEQDEELGITHLREAEAAAKAAAAVAAGSDGGFAADAPPA</sequence>
<feature type="domain" description="Zinc finger ZPR1-type" evidence="9">
    <location>
        <begin position="85"/>
        <end position="242"/>
    </location>
</feature>
<dbReference type="InterPro" id="IPR042452">
    <property type="entry name" value="ZPR1_Znf1/2"/>
</dbReference>
<dbReference type="PANTHER" id="PTHR10876:SF0">
    <property type="entry name" value="ZINC FINGER PROTEIN ZPR1"/>
    <property type="match status" value="1"/>
</dbReference>
<reference evidence="10 11" key="1">
    <citation type="submission" date="2017-03" db="EMBL/GenBank/DDBJ databases">
        <title>WGS assembly of Porphyra umbilicalis.</title>
        <authorList>
            <person name="Brawley S.H."/>
            <person name="Blouin N.A."/>
            <person name="Ficko-Blean E."/>
            <person name="Wheeler G.L."/>
            <person name="Lohr M."/>
            <person name="Goodson H.V."/>
            <person name="Jenkins J.W."/>
            <person name="Blaby-Haas C.E."/>
            <person name="Helliwell K.E."/>
            <person name="Chan C."/>
            <person name="Marriage T."/>
            <person name="Bhattacharya D."/>
            <person name="Klein A.S."/>
            <person name="Badis Y."/>
            <person name="Brodie J."/>
            <person name="Cao Y."/>
            <person name="Collen J."/>
            <person name="Dittami S.M."/>
            <person name="Gachon C.M."/>
            <person name="Green B.R."/>
            <person name="Karpowicz S."/>
            <person name="Kim J.W."/>
            <person name="Kudahl U."/>
            <person name="Lin S."/>
            <person name="Michel G."/>
            <person name="Mittag M."/>
            <person name="Olson B.J."/>
            <person name="Pangilinan J."/>
            <person name="Peng Y."/>
            <person name="Qiu H."/>
            <person name="Shu S."/>
            <person name="Singer J.T."/>
            <person name="Smith A.G."/>
            <person name="Sprecher B.N."/>
            <person name="Wagner V."/>
            <person name="Wang W."/>
            <person name="Wang Z.-Y."/>
            <person name="Yan J."/>
            <person name="Yarish C."/>
            <person name="Zoeuner-Riek S."/>
            <person name="Zhuang Y."/>
            <person name="Zou Y."/>
            <person name="Lindquist E.A."/>
            <person name="Grimwood J."/>
            <person name="Barry K."/>
            <person name="Rokhsar D.S."/>
            <person name="Schmutz J."/>
            <person name="Stiller J.W."/>
            <person name="Grossman A.R."/>
            <person name="Prochnik S.E."/>
        </authorList>
    </citation>
    <scope>NUCLEOTIDE SEQUENCE [LARGE SCALE GENOMIC DNA]</scope>
    <source>
        <strain evidence="10">4086291</strain>
    </source>
</reference>
<evidence type="ECO:0000256" key="4">
    <source>
        <dbReference type="ARBA" id="ARBA00022737"/>
    </source>
</evidence>
<feature type="region of interest" description="Disordered" evidence="8">
    <location>
        <begin position="301"/>
        <end position="324"/>
    </location>
</feature>
<keyword evidence="7" id="KW-0539">Nucleus</keyword>
<dbReference type="Pfam" id="PF22794">
    <property type="entry name" value="jr-ZPR1"/>
    <property type="match status" value="2"/>
</dbReference>
<evidence type="ECO:0000256" key="8">
    <source>
        <dbReference type="SAM" id="MobiDB-lite"/>
    </source>
</evidence>
<feature type="domain" description="Zinc finger ZPR1-type" evidence="9">
    <location>
        <begin position="356"/>
        <end position="517"/>
    </location>
</feature>
<dbReference type="InterPro" id="IPR056180">
    <property type="entry name" value="ZPR1_jr_dom"/>
</dbReference>
<evidence type="ECO:0000256" key="7">
    <source>
        <dbReference type="ARBA" id="ARBA00023242"/>
    </source>
</evidence>
<dbReference type="InterPro" id="IPR040141">
    <property type="entry name" value="ZPR1"/>
</dbReference>
<dbReference type="Pfam" id="PF03367">
    <property type="entry name" value="Zn_ribbon_ZPR1"/>
    <property type="match status" value="2"/>
</dbReference>
<evidence type="ECO:0000313" key="11">
    <source>
        <dbReference type="Proteomes" id="UP000218209"/>
    </source>
</evidence>
<evidence type="ECO:0000256" key="2">
    <source>
        <dbReference type="ARBA" id="ARBA00008354"/>
    </source>
</evidence>
<comment type="similarity">
    <text evidence="2">Belongs to the ZPR1 family.</text>
</comment>
<dbReference type="Gene3D" id="2.60.120.1040">
    <property type="entry name" value="ZPR1, A/B domain"/>
    <property type="match status" value="2"/>
</dbReference>
<evidence type="ECO:0000256" key="5">
    <source>
        <dbReference type="ARBA" id="ARBA00022771"/>
    </source>
</evidence>
<gene>
    <name evidence="10" type="ORF">BU14_0146s0020</name>
</gene>
<name>A0A1X6P9E3_PORUM</name>
<dbReference type="FunFam" id="2.20.25.420:FF:000001">
    <property type="entry name" value="Zinc finger protein ZPR1"/>
    <property type="match status" value="1"/>
</dbReference>
<keyword evidence="5" id="KW-0863">Zinc-finger</keyword>
<feature type="region of interest" description="Disordered" evidence="8">
    <location>
        <begin position="34"/>
        <end position="75"/>
    </location>
</feature>
<keyword evidence="3" id="KW-0479">Metal-binding</keyword>
<comment type="subcellular location">
    <subcellularLocation>
        <location evidence="1">Nucleus</location>
    </subcellularLocation>
</comment>
<evidence type="ECO:0000259" key="9">
    <source>
        <dbReference type="SMART" id="SM00709"/>
    </source>
</evidence>
<dbReference type="Gene3D" id="2.20.25.420">
    <property type="entry name" value="ZPR1, zinc finger domain"/>
    <property type="match status" value="2"/>
</dbReference>
<dbReference type="Proteomes" id="UP000218209">
    <property type="component" value="Unassembled WGS sequence"/>
</dbReference>
<proteinExistence type="inferred from homology"/>
<dbReference type="OrthoDB" id="308464at2759"/>
<feature type="compositionally biased region" description="Low complexity" evidence="8">
    <location>
        <begin position="305"/>
        <end position="324"/>
    </location>
</feature>
<dbReference type="AlphaFoldDB" id="A0A1X6P9E3"/>
<dbReference type="GO" id="GO:0005634">
    <property type="term" value="C:nucleus"/>
    <property type="evidence" value="ECO:0007669"/>
    <property type="project" value="UniProtKB-SubCell"/>
</dbReference>
<dbReference type="FunFam" id="2.20.25.420:FF:000002">
    <property type="entry name" value="Zinc finger protein ZPR1"/>
    <property type="match status" value="1"/>
</dbReference>
<protein>
    <recommendedName>
        <fullName evidence="9">Zinc finger ZPR1-type domain-containing protein</fullName>
    </recommendedName>
</protein>
<dbReference type="InterPro" id="IPR004457">
    <property type="entry name" value="Znf_ZPR1"/>
</dbReference>
<feature type="compositionally biased region" description="Low complexity" evidence="8">
    <location>
        <begin position="51"/>
        <end position="66"/>
    </location>
</feature>
<feature type="compositionally biased region" description="Polar residues" evidence="8">
    <location>
        <begin position="39"/>
        <end position="50"/>
    </location>
</feature>
<dbReference type="PANTHER" id="PTHR10876">
    <property type="entry name" value="ZINC FINGER PROTEIN ZPR1"/>
    <property type="match status" value="1"/>
</dbReference>
<evidence type="ECO:0000256" key="1">
    <source>
        <dbReference type="ARBA" id="ARBA00004123"/>
    </source>
</evidence>
<dbReference type="FunFam" id="2.60.120.1040:FF:000001">
    <property type="entry name" value="Zinc finger protein ZPR1"/>
    <property type="match status" value="1"/>
</dbReference>
<evidence type="ECO:0000313" key="10">
    <source>
        <dbReference type="EMBL" id="OSX77529.1"/>
    </source>
</evidence>
<dbReference type="GO" id="GO:0008270">
    <property type="term" value="F:zinc ion binding"/>
    <property type="evidence" value="ECO:0007669"/>
    <property type="project" value="UniProtKB-KW"/>
</dbReference>
<keyword evidence="11" id="KW-1185">Reference proteome</keyword>